<dbReference type="AlphaFoldDB" id="A0AAE0B7L7"/>
<dbReference type="Proteomes" id="UP001281410">
    <property type="component" value="Unassembled WGS sequence"/>
</dbReference>
<keyword evidence="11" id="KW-0472">Membrane</keyword>
<keyword evidence="8 13" id="KW-0560">Oxidoreductase</keyword>
<gene>
    <name evidence="14" type="ORF">Dsin_003389</name>
</gene>
<dbReference type="GO" id="GO:0016705">
    <property type="term" value="F:oxidoreductase activity, acting on paired donors, with incorporation or reduction of molecular oxygen"/>
    <property type="evidence" value="ECO:0007669"/>
    <property type="project" value="InterPro"/>
</dbReference>
<evidence type="ECO:0000256" key="9">
    <source>
        <dbReference type="ARBA" id="ARBA00023004"/>
    </source>
</evidence>
<dbReference type="EMBL" id="JANJYJ010000001">
    <property type="protein sequence ID" value="KAK3231508.1"/>
    <property type="molecule type" value="Genomic_DNA"/>
</dbReference>
<keyword evidence="10 13" id="KW-0503">Monooxygenase</keyword>
<evidence type="ECO:0000256" key="3">
    <source>
        <dbReference type="ARBA" id="ARBA00010617"/>
    </source>
</evidence>
<protein>
    <recommendedName>
        <fullName evidence="16">Cytochrome P450</fullName>
    </recommendedName>
</protein>
<feature type="binding site" description="axial binding residue" evidence="12">
    <location>
        <position position="147"/>
    </location>
    <ligand>
        <name>heme</name>
        <dbReference type="ChEBI" id="CHEBI:30413"/>
    </ligand>
    <ligandPart>
        <name>Fe</name>
        <dbReference type="ChEBI" id="CHEBI:18248"/>
    </ligandPart>
</feature>
<comment type="subcellular location">
    <subcellularLocation>
        <location evidence="2">Membrane</location>
    </subcellularLocation>
</comment>
<organism evidence="14 15">
    <name type="scientific">Dipteronia sinensis</name>
    <dbReference type="NCBI Taxonomy" id="43782"/>
    <lineage>
        <taxon>Eukaryota</taxon>
        <taxon>Viridiplantae</taxon>
        <taxon>Streptophyta</taxon>
        <taxon>Embryophyta</taxon>
        <taxon>Tracheophyta</taxon>
        <taxon>Spermatophyta</taxon>
        <taxon>Magnoliopsida</taxon>
        <taxon>eudicotyledons</taxon>
        <taxon>Gunneridae</taxon>
        <taxon>Pentapetalae</taxon>
        <taxon>rosids</taxon>
        <taxon>malvids</taxon>
        <taxon>Sapindales</taxon>
        <taxon>Sapindaceae</taxon>
        <taxon>Hippocastanoideae</taxon>
        <taxon>Acereae</taxon>
        <taxon>Dipteronia</taxon>
    </lineage>
</organism>
<sequence length="208" mass="23357">MTLILAASDTTKLTLTWALTLLLNNRNVLKKAQHELDIHVGSERQVNESDLENLFYLQAIIKETMRLYPAAPLSVPHESTEDCIVSGYHVPAQTRLFVNLWKIQRDPAVWSDPCEFQPERFLSTHKDFDVRGQNYEYIPFSSGRRMCPGVSFALQVLQLTLASLIHGFDLETQSNEAVDTSEGIGLTLAKASPLEVLLSPRLSPSLYA</sequence>
<evidence type="ECO:0000256" key="11">
    <source>
        <dbReference type="ARBA" id="ARBA00023136"/>
    </source>
</evidence>
<dbReference type="InterPro" id="IPR036396">
    <property type="entry name" value="Cyt_P450_sf"/>
</dbReference>
<evidence type="ECO:0000256" key="6">
    <source>
        <dbReference type="ARBA" id="ARBA00022723"/>
    </source>
</evidence>
<keyword evidence="6 12" id="KW-0479">Metal-binding</keyword>
<dbReference type="GO" id="GO:0016020">
    <property type="term" value="C:membrane"/>
    <property type="evidence" value="ECO:0007669"/>
    <property type="project" value="UniProtKB-SubCell"/>
</dbReference>
<evidence type="ECO:0000256" key="1">
    <source>
        <dbReference type="ARBA" id="ARBA00001971"/>
    </source>
</evidence>
<dbReference type="InterPro" id="IPR001128">
    <property type="entry name" value="Cyt_P450"/>
</dbReference>
<dbReference type="GO" id="GO:0005506">
    <property type="term" value="F:iron ion binding"/>
    <property type="evidence" value="ECO:0007669"/>
    <property type="project" value="InterPro"/>
</dbReference>
<evidence type="ECO:0000256" key="7">
    <source>
        <dbReference type="ARBA" id="ARBA00022989"/>
    </source>
</evidence>
<comment type="similarity">
    <text evidence="3 13">Belongs to the cytochrome P450 family.</text>
</comment>
<evidence type="ECO:0000256" key="2">
    <source>
        <dbReference type="ARBA" id="ARBA00004370"/>
    </source>
</evidence>
<dbReference type="InterPro" id="IPR050651">
    <property type="entry name" value="Plant_Cytochrome_P450_Monoox"/>
</dbReference>
<evidence type="ECO:0008006" key="16">
    <source>
        <dbReference type="Google" id="ProtNLM"/>
    </source>
</evidence>
<comment type="caution">
    <text evidence="14">The sequence shown here is derived from an EMBL/GenBank/DDBJ whole genome shotgun (WGS) entry which is preliminary data.</text>
</comment>
<evidence type="ECO:0000256" key="10">
    <source>
        <dbReference type="ARBA" id="ARBA00023033"/>
    </source>
</evidence>
<evidence type="ECO:0000256" key="12">
    <source>
        <dbReference type="PIRSR" id="PIRSR602401-1"/>
    </source>
</evidence>
<evidence type="ECO:0000256" key="4">
    <source>
        <dbReference type="ARBA" id="ARBA00022617"/>
    </source>
</evidence>
<evidence type="ECO:0000256" key="8">
    <source>
        <dbReference type="ARBA" id="ARBA00023002"/>
    </source>
</evidence>
<dbReference type="GO" id="GO:0004497">
    <property type="term" value="F:monooxygenase activity"/>
    <property type="evidence" value="ECO:0007669"/>
    <property type="project" value="UniProtKB-KW"/>
</dbReference>
<dbReference type="Pfam" id="PF00067">
    <property type="entry name" value="p450"/>
    <property type="match status" value="1"/>
</dbReference>
<dbReference type="PRINTS" id="PR00463">
    <property type="entry name" value="EP450I"/>
</dbReference>
<evidence type="ECO:0000256" key="5">
    <source>
        <dbReference type="ARBA" id="ARBA00022692"/>
    </source>
</evidence>
<evidence type="ECO:0000313" key="14">
    <source>
        <dbReference type="EMBL" id="KAK3231508.1"/>
    </source>
</evidence>
<reference evidence="14" key="1">
    <citation type="journal article" date="2023" name="Plant J.">
        <title>Genome sequences and population genomics provide insights into the demographic history, inbreeding, and mutation load of two 'living fossil' tree species of Dipteronia.</title>
        <authorList>
            <person name="Feng Y."/>
            <person name="Comes H.P."/>
            <person name="Chen J."/>
            <person name="Zhu S."/>
            <person name="Lu R."/>
            <person name="Zhang X."/>
            <person name="Li P."/>
            <person name="Qiu J."/>
            <person name="Olsen K.M."/>
            <person name="Qiu Y."/>
        </authorList>
    </citation>
    <scope>NUCLEOTIDE SEQUENCE</scope>
    <source>
        <strain evidence="14">NBL</strain>
    </source>
</reference>
<dbReference type="PANTHER" id="PTHR47947:SF26">
    <property type="entry name" value="CYTOCHROME P450"/>
    <property type="match status" value="1"/>
</dbReference>
<proteinExistence type="inferred from homology"/>
<accession>A0AAE0B7L7</accession>
<evidence type="ECO:0000256" key="13">
    <source>
        <dbReference type="RuleBase" id="RU000461"/>
    </source>
</evidence>
<dbReference type="Gene3D" id="1.10.630.10">
    <property type="entry name" value="Cytochrome P450"/>
    <property type="match status" value="1"/>
</dbReference>
<dbReference type="GO" id="GO:0020037">
    <property type="term" value="F:heme binding"/>
    <property type="evidence" value="ECO:0007669"/>
    <property type="project" value="InterPro"/>
</dbReference>
<keyword evidence="5" id="KW-0812">Transmembrane</keyword>
<dbReference type="FunFam" id="1.10.630.10:FF:000157">
    <property type="entry name" value="Uncharacterized protein"/>
    <property type="match status" value="1"/>
</dbReference>
<dbReference type="PRINTS" id="PR00385">
    <property type="entry name" value="P450"/>
</dbReference>
<dbReference type="PROSITE" id="PS00086">
    <property type="entry name" value="CYTOCHROME_P450"/>
    <property type="match status" value="1"/>
</dbReference>
<keyword evidence="7" id="KW-1133">Transmembrane helix</keyword>
<comment type="cofactor">
    <cofactor evidence="1 12">
        <name>heme</name>
        <dbReference type="ChEBI" id="CHEBI:30413"/>
    </cofactor>
</comment>
<evidence type="ECO:0000313" key="15">
    <source>
        <dbReference type="Proteomes" id="UP001281410"/>
    </source>
</evidence>
<keyword evidence="9 12" id="KW-0408">Iron</keyword>
<name>A0AAE0B7L7_9ROSI</name>
<dbReference type="InterPro" id="IPR002401">
    <property type="entry name" value="Cyt_P450_E_grp-I"/>
</dbReference>
<dbReference type="SUPFAM" id="SSF48264">
    <property type="entry name" value="Cytochrome P450"/>
    <property type="match status" value="1"/>
</dbReference>
<keyword evidence="4 12" id="KW-0349">Heme</keyword>
<dbReference type="InterPro" id="IPR017972">
    <property type="entry name" value="Cyt_P450_CS"/>
</dbReference>
<keyword evidence="15" id="KW-1185">Reference proteome</keyword>
<dbReference type="PANTHER" id="PTHR47947">
    <property type="entry name" value="CYTOCHROME P450 82C3-RELATED"/>
    <property type="match status" value="1"/>
</dbReference>